<reference evidence="2" key="1">
    <citation type="submission" date="2016-03" db="EMBL/GenBank/DDBJ databases">
        <title>Mechanisms controlling the formation of the plant cell surface in tip-growing cells are functionally conserved among land plants.</title>
        <authorList>
            <person name="Honkanen S."/>
            <person name="Jones V.A."/>
            <person name="Morieri G."/>
            <person name="Champion C."/>
            <person name="Hetherington A.J."/>
            <person name="Kelly S."/>
            <person name="Saint-Marcoux D."/>
            <person name="Proust H."/>
            <person name="Prescott H."/>
            <person name="Dolan L."/>
        </authorList>
    </citation>
    <scope>NUCLEOTIDE SEQUENCE [LARGE SCALE GENOMIC DNA]</scope>
    <source>
        <tissue evidence="2">Whole gametophyte</tissue>
    </source>
</reference>
<feature type="region of interest" description="Disordered" evidence="1">
    <location>
        <begin position="52"/>
        <end position="93"/>
    </location>
</feature>
<name>A0A176VGD6_MARPO</name>
<comment type="caution">
    <text evidence="2">The sequence shown here is derived from an EMBL/GenBank/DDBJ whole genome shotgun (WGS) entry which is preliminary data.</text>
</comment>
<keyword evidence="3" id="KW-1185">Reference proteome</keyword>
<evidence type="ECO:0000256" key="1">
    <source>
        <dbReference type="SAM" id="MobiDB-lite"/>
    </source>
</evidence>
<dbReference type="AlphaFoldDB" id="A0A176VGD6"/>
<protein>
    <submittedName>
        <fullName evidence="2">Uncharacterized protein</fullName>
    </submittedName>
</protein>
<evidence type="ECO:0000313" key="2">
    <source>
        <dbReference type="EMBL" id="OAE20008.1"/>
    </source>
</evidence>
<feature type="region of interest" description="Disordered" evidence="1">
    <location>
        <begin position="1"/>
        <end position="22"/>
    </location>
</feature>
<proteinExistence type="predicted"/>
<organism evidence="2 3">
    <name type="scientific">Marchantia polymorpha subsp. ruderalis</name>
    <dbReference type="NCBI Taxonomy" id="1480154"/>
    <lineage>
        <taxon>Eukaryota</taxon>
        <taxon>Viridiplantae</taxon>
        <taxon>Streptophyta</taxon>
        <taxon>Embryophyta</taxon>
        <taxon>Marchantiophyta</taxon>
        <taxon>Marchantiopsida</taxon>
        <taxon>Marchantiidae</taxon>
        <taxon>Marchantiales</taxon>
        <taxon>Marchantiaceae</taxon>
        <taxon>Marchantia</taxon>
    </lineage>
</organism>
<gene>
    <name evidence="2" type="ORF">AXG93_17s1080</name>
</gene>
<evidence type="ECO:0000313" key="3">
    <source>
        <dbReference type="Proteomes" id="UP000077202"/>
    </source>
</evidence>
<dbReference type="EMBL" id="LVLJ01003721">
    <property type="protein sequence ID" value="OAE20008.1"/>
    <property type="molecule type" value="Genomic_DNA"/>
</dbReference>
<sequence>MNDPLAHPGAVPSPGQRGEKQEERLLLESWKKAARPSRLRFDTAALRCRVGGAQACRPSGDERRAVESVGGEDARKKKRSSSLIEPGSRGVEK</sequence>
<accession>A0A176VGD6</accession>
<dbReference type="Proteomes" id="UP000077202">
    <property type="component" value="Unassembled WGS sequence"/>
</dbReference>